<protein>
    <submittedName>
        <fullName evidence="3">Cupin domain-containing protein</fullName>
    </submittedName>
</protein>
<dbReference type="EMBL" id="VLNT01000007">
    <property type="protein sequence ID" value="TSD62865.1"/>
    <property type="molecule type" value="Genomic_DNA"/>
</dbReference>
<dbReference type="OrthoDB" id="513181at2"/>
<evidence type="ECO:0000313" key="3">
    <source>
        <dbReference type="EMBL" id="TSD62865.1"/>
    </source>
</evidence>
<dbReference type="Proteomes" id="UP000316988">
    <property type="component" value="Unassembled WGS sequence"/>
</dbReference>
<sequence length="197" mass="20886">MVTKAEDLAQAIGERVRRERRERQWTLDRLAAAAGISRRMVVNIEQGATNPSVGTLLRLSDALGIGLPALVEPPATTPVKLIRQGEGAVLWSGEAGGRGVLVAGTESPDVVELWDWTLCPGERHASEAHAAGTRELLQVIEGRITVEVDGEVYALSIGDALTFTGDVPHAYANTGDALARFGLAVFEPRVGLAAVES</sequence>
<accession>A0A554S950</accession>
<dbReference type="GO" id="GO:0003677">
    <property type="term" value="F:DNA binding"/>
    <property type="evidence" value="ECO:0007669"/>
    <property type="project" value="UniProtKB-KW"/>
</dbReference>
<dbReference type="PANTHER" id="PTHR46797">
    <property type="entry name" value="HTH-TYPE TRANSCRIPTIONAL REGULATOR"/>
    <property type="match status" value="1"/>
</dbReference>
<keyword evidence="1" id="KW-0238">DNA-binding</keyword>
<dbReference type="SUPFAM" id="SSF47413">
    <property type="entry name" value="lambda repressor-like DNA-binding domains"/>
    <property type="match status" value="1"/>
</dbReference>
<dbReference type="InterPro" id="IPR001387">
    <property type="entry name" value="Cro/C1-type_HTH"/>
</dbReference>
<dbReference type="RefSeq" id="WP_143913528.1">
    <property type="nucleotide sequence ID" value="NZ_VLNT01000007.1"/>
</dbReference>
<dbReference type="SMART" id="SM00530">
    <property type="entry name" value="HTH_XRE"/>
    <property type="match status" value="1"/>
</dbReference>
<dbReference type="PANTHER" id="PTHR46797:SF1">
    <property type="entry name" value="METHYLPHOSPHONATE SYNTHASE"/>
    <property type="match status" value="1"/>
</dbReference>
<dbReference type="InterPro" id="IPR013096">
    <property type="entry name" value="Cupin_2"/>
</dbReference>
<dbReference type="SUPFAM" id="SSF51182">
    <property type="entry name" value="RmlC-like cupins"/>
    <property type="match status" value="1"/>
</dbReference>
<organism evidence="3 4">
    <name type="scientific">Aeromicrobium piscarium</name>
    <dbReference type="NCBI Taxonomy" id="2590901"/>
    <lineage>
        <taxon>Bacteria</taxon>
        <taxon>Bacillati</taxon>
        <taxon>Actinomycetota</taxon>
        <taxon>Actinomycetes</taxon>
        <taxon>Propionibacteriales</taxon>
        <taxon>Nocardioidaceae</taxon>
        <taxon>Aeromicrobium</taxon>
    </lineage>
</organism>
<dbReference type="Pfam" id="PF01381">
    <property type="entry name" value="HTH_3"/>
    <property type="match status" value="1"/>
</dbReference>
<dbReference type="GO" id="GO:0003700">
    <property type="term" value="F:DNA-binding transcription factor activity"/>
    <property type="evidence" value="ECO:0007669"/>
    <property type="project" value="TreeGrafter"/>
</dbReference>
<dbReference type="Gene3D" id="1.10.260.40">
    <property type="entry name" value="lambda repressor-like DNA-binding domains"/>
    <property type="match status" value="1"/>
</dbReference>
<proteinExistence type="predicted"/>
<feature type="domain" description="HTH cro/C1-type" evidence="2">
    <location>
        <begin position="16"/>
        <end position="70"/>
    </location>
</feature>
<evidence type="ECO:0000259" key="2">
    <source>
        <dbReference type="PROSITE" id="PS50943"/>
    </source>
</evidence>
<dbReference type="AlphaFoldDB" id="A0A554S950"/>
<dbReference type="CDD" id="cd02209">
    <property type="entry name" value="cupin_XRE_C"/>
    <property type="match status" value="1"/>
</dbReference>
<evidence type="ECO:0000256" key="1">
    <source>
        <dbReference type="ARBA" id="ARBA00023125"/>
    </source>
</evidence>
<dbReference type="Gene3D" id="2.60.120.10">
    <property type="entry name" value="Jelly Rolls"/>
    <property type="match status" value="1"/>
</dbReference>
<dbReference type="InterPro" id="IPR014710">
    <property type="entry name" value="RmlC-like_jellyroll"/>
</dbReference>
<comment type="caution">
    <text evidence="3">The sequence shown here is derived from an EMBL/GenBank/DDBJ whole genome shotgun (WGS) entry which is preliminary data.</text>
</comment>
<keyword evidence="4" id="KW-1185">Reference proteome</keyword>
<gene>
    <name evidence="3" type="ORF">FNM00_10020</name>
</gene>
<name>A0A554S950_9ACTN</name>
<reference evidence="3 4" key="1">
    <citation type="submission" date="2019-07" db="EMBL/GenBank/DDBJ databases">
        <authorList>
            <person name="Zhao L.H."/>
        </authorList>
    </citation>
    <scope>NUCLEOTIDE SEQUENCE [LARGE SCALE GENOMIC DNA]</scope>
    <source>
        <strain evidence="3 4">Co35</strain>
    </source>
</reference>
<dbReference type="InterPro" id="IPR010982">
    <property type="entry name" value="Lambda_DNA-bd_dom_sf"/>
</dbReference>
<dbReference type="PROSITE" id="PS50943">
    <property type="entry name" value="HTH_CROC1"/>
    <property type="match status" value="1"/>
</dbReference>
<dbReference type="GO" id="GO:0005829">
    <property type="term" value="C:cytosol"/>
    <property type="evidence" value="ECO:0007669"/>
    <property type="project" value="TreeGrafter"/>
</dbReference>
<dbReference type="InterPro" id="IPR011051">
    <property type="entry name" value="RmlC_Cupin_sf"/>
</dbReference>
<evidence type="ECO:0000313" key="4">
    <source>
        <dbReference type="Proteomes" id="UP000316988"/>
    </source>
</evidence>
<dbReference type="Pfam" id="PF07883">
    <property type="entry name" value="Cupin_2"/>
    <property type="match status" value="1"/>
</dbReference>
<dbReference type="CDD" id="cd00093">
    <property type="entry name" value="HTH_XRE"/>
    <property type="match status" value="1"/>
</dbReference>
<dbReference type="InterPro" id="IPR050807">
    <property type="entry name" value="TransReg_Diox_bact_type"/>
</dbReference>